<dbReference type="SMART" id="SM00155">
    <property type="entry name" value="PLDc"/>
    <property type="match status" value="2"/>
</dbReference>
<dbReference type="EMBL" id="CP000581">
    <property type="protein sequence ID" value="ABO93861.1"/>
    <property type="molecule type" value="Genomic_DNA"/>
</dbReference>
<dbReference type="GeneID" id="4999660"/>
<dbReference type="RefSeq" id="XP_001415569.1">
    <property type="nucleotide sequence ID" value="XM_001415532.1"/>
</dbReference>
<evidence type="ECO:0000259" key="4">
    <source>
        <dbReference type="PROSITE" id="PS50035"/>
    </source>
</evidence>
<dbReference type="InterPro" id="IPR025202">
    <property type="entry name" value="PLD-like_dom"/>
</dbReference>
<dbReference type="Gene3D" id="3.30.870.10">
    <property type="entry name" value="Endonuclease Chain A"/>
    <property type="match status" value="2"/>
</dbReference>
<dbReference type="AlphaFoldDB" id="A4RRH2"/>
<dbReference type="eggNOG" id="ENOG502RYRD">
    <property type="taxonomic scope" value="Eukaryota"/>
</dbReference>
<feature type="domain" description="PLD phosphodiesterase" evidence="4">
    <location>
        <begin position="154"/>
        <end position="181"/>
    </location>
</feature>
<reference evidence="5 6" key="1">
    <citation type="journal article" date="2007" name="Proc. Natl. Acad. Sci. U.S.A.">
        <title>The tiny eukaryote Ostreococcus provides genomic insights into the paradox of plankton speciation.</title>
        <authorList>
            <person name="Palenik B."/>
            <person name="Grimwood J."/>
            <person name="Aerts A."/>
            <person name="Rouze P."/>
            <person name="Salamov A."/>
            <person name="Putnam N."/>
            <person name="Dupont C."/>
            <person name="Jorgensen R."/>
            <person name="Derelle E."/>
            <person name="Rombauts S."/>
            <person name="Zhou K."/>
            <person name="Otillar R."/>
            <person name="Merchant S.S."/>
            <person name="Podell S."/>
            <person name="Gaasterland T."/>
            <person name="Napoli C."/>
            <person name="Gendler K."/>
            <person name="Manuell A."/>
            <person name="Tai V."/>
            <person name="Vallon O."/>
            <person name="Piganeau G."/>
            <person name="Jancek S."/>
            <person name="Heijde M."/>
            <person name="Jabbari K."/>
            <person name="Bowler C."/>
            <person name="Lohr M."/>
            <person name="Robbens S."/>
            <person name="Werner G."/>
            <person name="Dubchak I."/>
            <person name="Pazour G.J."/>
            <person name="Ren Q."/>
            <person name="Paulsen I."/>
            <person name="Delwiche C."/>
            <person name="Schmutz J."/>
            <person name="Rokhsar D."/>
            <person name="Van de Peer Y."/>
            <person name="Moreau H."/>
            <person name="Grigoriev I.V."/>
        </authorList>
    </citation>
    <scope>NUCLEOTIDE SEQUENCE [LARGE SCALE GENOMIC DNA]</scope>
    <source>
        <strain evidence="5 6">CCE9901</strain>
    </source>
</reference>
<dbReference type="OrthoDB" id="5205528at2759"/>
<dbReference type="InterPro" id="IPR001736">
    <property type="entry name" value="PLipase_D/transphosphatidylase"/>
</dbReference>
<dbReference type="PROSITE" id="PS50035">
    <property type="entry name" value="PLD"/>
    <property type="match status" value="2"/>
</dbReference>
<feature type="signal peptide" evidence="3">
    <location>
        <begin position="1"/>
        <end position="16"/>
    </location>
</feature>
<feature type="domain" description="PLD phosphodiesterase" evidence="4">
    <location>
        <begin position="354"/>
        <end position="385"/>
    </location>
</feature>
<gene>
    <name evidence="5" type="ORF">OSTLU_13850</name>
</gene>
<dbReference type="PANTHER" id="PTHR43856">
    <property type="entry name" value="CARDIOLIPIN HYDROLASE"/>
    <property type="match status" value="1"/>
</dbReference>
<dbReference type="HOGENOM" id="CLU_643158_0_0_1"/>
<evidence type="ECO:0000256" key="1">
    <source>
        <dbReference type="ARBA" id="ARBA00038012"/>
    </source>
</evidence>
<evidence type="ECO:0000256" key="3">
    <source>
        <dbReference type="SAM" id="SignalP"/>
    </source>
</evidence>
<dbReference type="Gramene" id="ABO93861">
    <property type="protein sequence ID" value="ABO93861"/>
    <property type="gene ID" value="OSTLU_13850"/>
</dbReference>
<dbReference type="PANTHER" id="PTHR43856:SF2">
    <property type="entry name" value="PHOSPHOLIPASE D"/>
    <property type="match status" value="1"/>
</dbReference>
<dbReference type="SUPFAM" id="SSF56024">
    <property type="entry name" value="Phospholipase D/nuclease"/>
    <property type="match status" value="2"/>
</dbReference>
<proteinExistence type="inferred from homology"/>
<organism evidence="5 6">
    <name type="scientific">Ostreococcus lucimarinus (strain CCE9901)</name>
    <dbReference type="NCBI Taxonomy" id="436017"/>
    <lineage>
        <taxon>Eukaryota</taxon>
        <taxon>Viridiplantae</taxon>
        <taxon>Chlorophyta</taxon>
        <taxon>Mamiellophyceae</taxon>
        <taxon>Mamiellales</taxon>
        <taxon>Bathycoccaceae</taxon>
        <taxon>Ostreococcus</taxon>
    </lineage>
</organism>
<dbReference type="GO" id="GO:0016891">
    <property type="term" value="F:RNA endonuclease activity producing 5'-phosphomonoesters, hydrolytic mechanism"/>
    <property type="evidence" value="ECO:0007669"/>
    <property type="project" value="TreeGrafter"/>
</dbReference>
<accession>A4RRH2</accession>
<sequence length="440" mass="48932">MRPSLWLVALGASALGAPRREYDHQNDTYAPRFREFVAAADARVGLTPFFSPDTSADASASLVREARESVDVFAPAVESWSGCGATKSGCAGCAPDRVRANEAFVLFRELLNAAHRGVRVRLLTNRFDSVRECAGAVSVLSYFAENFDVRTYTSTTFMHAKAMIVDNNVTAISSVNWSKSSYLENREAGVVARSKSVAEFAGEVFEYDWSVAEVWRMPANDGISEDEIQRMKSSEWLEPFPIPSRNISAPHYSPKKLRETWCKGAAVKVSVSPDAGAATMLEAMNASATLDIYTYQITDDFFASRLLKLADAGVIVRIVLSRAIFSDVDRKLSASLVDKMRENEKIVFRSSPRYYRYAHLKIMIVDRGREGERVVLATGNLSPSDLPLPVRPFLPLHKGGASINRDFEIVMHDANIVEQFQNLFDGDMAYTSPYRRPSKF</sequence>
<evidence type="ECO:0000313" key="6">
    <source>
        <dbReference type="Proteomes" id="UP000001568"/>
    </source>
</evidence>
<evidence type="ECO:0000256" key="2">
    <source>
        <dbReference type="ARBA" id="ARBA00040549"/>
    </source>
</evidence>
<dbReference type="KEGG" id="olu:OSTLU_13850"/>
<protein>
    <recommendedName>
        <fullName evidence="2">Mitochondrial cardiolipin hydrolase</fullName>
    </recommendedName>
</protein>
<dbReference type="Pfam" id="PF13091">
    <property type="entry name" value="PLDc_2"/>
    <property type="match status" value="2"/>
</dbReference>
<dbReference type="OMA" id="MYTYSHQ"/>
<name>A4RRH2_OSTLU</name>
<keyword evidence="3" id="KW-0732">Signal</keyword>
<dbReference type="InterPro" id="IPR051406">
    <property type="entry name" value="PLD_domain"/>
</dbReference>
<feature type="chain" id="PRO_5002672831" description="Mitochondrial cardiolipin hydrolase" evidence="3">
    <location>
        <begin position="17"/>
        <end position="440"/>
    </location>
</feature>
<comment type="similarity">
    <text evidence="1">Belongs to the phospholipase D family. MitoPLD/Zucchini subfamily.</text>
</comment>
<dbReference type="GO" id="GO:0005739">
    <property type="term" value="C:mitochondrion"/>
    <property type="evidence" value="ECO:0007669"/>
    <property type="project" value="TreeGrafter"/>
</dbReference>
<evidence type="ECO:0000313" key="5">
    <source>
        <dbReference type="EMBL" id="ABO93861.1"/>
    </source>
</evidence>
<dbReference type="Proteomes" id="UP000001568">
    <property type="component" value="Chromosome 1"/>
</dbReference>
<keyword evidence="6" id="KW-1185">Reference proteome</keyword>